<evidence type="ECO:0000313" key="3">
    <source>
        <dbReference type="EMBL" id="KIY50381.1"/>
    </source>
</evidence>
<keyword evidence="1" id="KW-0732">Signal</keyword>
<gene>
    <name evidence="3" type="ORF">FISHEDRAFT_39898</name>
</gene>
<dbReference type="Proteomes" id="UP000054144">
    <property type="component" value="Unassembled WGS sequence"/>
</dbReference>
<evidence type="ECO:0000256" key="1">
    <source>
        <dbReference type="SAM" id="SignalP"/>
    </source>
</evidence>
<organism evidence="3 4">
    <name type="scientific">Fistulina hepatica ATCC 64428</name>
    <dbReference type="NCBI Taxonomy" id="1128425"/>
    <lineage>
        <taxon>Eukaryota</taxon>
        <taxon>Fungi</taxon>
        <taxon>Dikarya</taxon>
        <taxon>Basidiomycota</taxon>
        <taxon>Agaricomycotina</taxon>
        <taxon>Agaricomycetes</taxon>
        <taxon>Agaricomycetidae</taxon>
        <taxon>Agaricales</taxon>
        <taxon>Fistulinaceae</taxon>
        <taxon>Fistulina</taxon>
    </lineage>
</organism>
<keyword evidence="4" id="KW-1185">Reference proteome</keyword>
<reference evidence="3 4" key="1">
    <citation type="journal article" date="2015" name="Fungal Genet. Biol.">
        <title>Evolution of novel wood decay mechanisms in Agaricales revealed by the genome sequences of Fistulina hepatica and Cylindrobasidium torrendii.</title>
        <authorList>
            <person name="Floudas D."/>
            <person name="Held B.W."/>
            <person name="Riley R."/>
            <person name="Nagy L.G."/>
            <person name="Koehler G."/>
            <person name="Ransdell A.S."/>
            <person name="Younus H."/>
            <person name="Chow J."/>
            <person name="Chiniquy J."/>
            <person name="Lipzen A."/>
            <person name="Tritt A."/>
            <person name="Sun H."/>
            <person name="Haridas S."/>
            <person name="LaButti K."/>
            <person name="Ohm R.A."/>
            <person name="Kues U."/>
            <person name="Blanchette R.A."/>
            <person name="Grigoriev I.V."/>
            <person name="Minto R.E."/>
            <person name="Hibbett D.S."/>
        </authorList>
    </citation>
    <scope>NUCLEOTIDE SEQUENCE [LARGE SCALE GENOMIC DNA]</scope>
    <source>
        <strain evidence="3 4">ATCC 64428</strain>
    </source>
</reference>
<feature type="domain" description="RNA-binding protein vts1-like alpha-helical" evidence="2">
    <location>
        <begin position="16"/>
        <end position="54"/>
    </location>
</feature>
<protein>
    <recommendedName>
        <fullName evidence="2">RNA-binding protein vts1-like alpha-helical domain-containing protein</fullName>
    </recommendedName>
</protein>
<proteinExistence type="predicted"/>
<feature type="signal peptide" evidence="1">
    <location>
        <begin position="1"/>
        <end position="25"/>
    </location>
</feature>
<evidence type="ECO:0000259" key="2">
    <source>
        <dbReference type="Pfam" id="PF25479"/>
    </source>
</evidence>
<accession>A0A0D7AGG7</accession>
<evidence type="ECO:0000313" key="4">
    <source>
        <dbReference type="Proteomes" id="UP000054144"/>
    </source>
</evidence>
<feature type="chain" id="PRO_5002316296" description="RNA-binding protein vts1-like alpha-helical domain-containing protein" evidence="1">
    <location>
        <begin position="26"/>
        <end position="88"/>
    </location>
</feature>
<name>A0A0D7AGG7_9AGAR</name>
<dbReference type="AlphaFoldDB" id="A0A0D7AGG7"/>
<dbReference type="Pfam" id="PF25479">
    <property type="entry name" value="Vts1"/>
    <property type="match status" value="1"/>
</dbReference>
<dbReference type="EMBL" id="KN881676">
    <property type="protein sequence ID" value="KIY50381.1"/>
    <property type="molecule type" value="Genomic_DNA"/>
</dbReference>
<sequence length="88" mass="10124">MCSCFCILFYVIDVVCVGFTVLAEAERTATVYALMQHSSPTQIRFFAAILQEMIEADNLNEIHCAFTSDNFSLLLLMFSCRQHPWRHL</sequence>
<dbReference type="InterPro" id="IPR057327">
    <property type="entry name" value="Vts1_dom"/>
</dbReference>
<dbReference type="OrthoDB" id="2155283at2759"/>